<proteinExistence type="predicted"/>
<dbReference type="EMBL" id="CAKMRJ010002223">
    <property type="protein sequence ID" value="CAH1428255.1"/>
    <property type="molecule type" value="Genomic_DNA"/>
</dbReference>
<evidence type="ECO:0000256" key="1">
    <source>
        <dbReference type="SAM" id="MobiDB-lite"/>
    </source>
</evidence>
<organism evidence="2 3">
    <name type="scientific">Lactuca virosa</name>
    <dbReference type="NCBI Taxonomy" id="75947"/>
    <lineage>
        <taxon>Eukaryota</taxon>
        <taxon>Viridiplantae</taxon>
        <taxon>Streptophyta</taxon>
        <taxon>Embryophyta</taxon>
        <taxon>Tracheophyta</taxon>
        <taxon>Spermatophyta</taxon>
        <taxon>Magnoliopsida</taxon>
        <taxon>eudicotyledons</taxon>
        <taxon>Gunneridae</taxon>
        <taxon>Pentapetalae</taxon>
        <taxon>asterids</taxon>
        <taxon>campanulids</taxon>
        <taxon>Asterales</taxon>
        <taxon>Asteraceae</taxon>
        <taxon>Cichorioideae</taxon>
        <taxon>Cichorieae</taxon>
        <taxon>Lactucinae</taxon>
        <taxon>Lactuca</taxon>
    </lineage>
</organism>
<gene>
    <name evidence="2" type="ORF">LVIROSA_LOCUS15200</name>
</gene>
<evidence type="ECO:0000313" key="3">
    <source>
        <dbReference type="Proteomes" id="UP001157418"/>
    </source>
</evidence>
<reference evidence="2 3" key="1">
    <citation type="submission" date="2022-01" db="EMBL/GenBank/DDBJ databases">
        <authorList>
            <person name="Xiong W."/>
            <person name="Schranz E."/>
        </authorList>
    </citation>
    <scope>NUCLEOTIDE SEQUENCE [LARGE SCALE GENOMIC DNA]</scope>
</reference>
<comment type="caution">
    <text evidence="2">The sequence shown here is derived from an EMBL/GenBank/DDBJ whole genome shotgun (WGS) entry which is preliminary data.</text>
</comment>
<feature type="region of interest" description="Disordered" evidence="1">
    <location>
        <begin position="1"/>
        <end position="71"/>
    </location>
</feature>
<name>A0AAU9MPI3_9ASTR</name>
<dbReference type="AlphaFoldDB" id="A0AAU9MPI3"/>
<evidence type="ECO:0000313" key="2">
    <source>
        <dbReference type="EMBL" id="CAH1428255.1"/>
    </source>
</evidence>
<accession>A0AAU9MPI3</accession>
<dbReference type="Proteomes" id="UP001157418">
    <property type="component" value="Unassembled WGS sequence"/>
</dbReference>
<sequence>MSDRSGNGKGKGMGKGPNCSSVPVPFPRRPSSGDSGAPRHKTSRTHVTREIGSGVAGSNRRGAINQQTNRDDPLADMVGVIYSTLNPHGVSIFGGQGKEHADYYYDQDFDVDIMRRSSPRVPNTLHTPHSMALPWVLHMSLHCHLSPETATHHPWPVFSKIPLQLRTQMFERFRTLYRWYPTEEERIYQGFENILKKRDRDRMRDVRDVSFVLAEQGGH</sequence>
<protein>
    <submittedName>
        <fullName evidence="2">Uncharacterized protein</fullName>
    </submittedName>
</protein>
<keyword evidence="3" id="KW-1185">Reference proteome</keyword>